<comment type="caution">
    <text evidence="1">The sequence shown here is derived from an EMBL/GenBank/DDBJ whole genome shotgun (WGS) entry which is preliminary data.</text>
</comment>
<evidence type="ECO:0000313" key="2">
    <source>
        <dbReference type="Proteomes" id="UP000463700"/>
    </source>
</evidence>
<accession>A0A6N6W4Z9</accession>
<dbReference type="OrthoDB" id="9152892at2"/>
<name>A0A6N6W4Z9_9BURK</name>
<proteinExistence type="predicted"/>
<protein>
    <submittedName>
        <fullName evidence="1">Anti-sigma factor</fullName>
    </submittedName>
</protein>
<evidence type="ECO:0000313" key="1">
    <source>
        <dbReference type="EMBL" id="KAE8754650.1"/>
    </source>
</evidence>
<dbReference type="EMBL" id="VOSW01000116">
    <property type="protein sequence ID" value="KAE8754650.1"/>
    <property type="molecule type" value="Genomic_DNA"/>
</dbReference>
<dbReference type="Proteomes" id="UP000463700">
    <property type="component" value="Unassembled WGS sequence"/>
</dbReference>
<dbReference type="AlphaFoldDB" id="A0A6N6W4Z9"/>
<organism evidence="1 2">
    <name type="scientific">Paraburkholderia madseniana</name>
    <dbReference type="NCBI Taxonomy" id="2599607"/>
    <lineage>
        <taxon>Bacteria</taxon>
        <taxon>Pseudomonadati</taxon>
        <taxon>Pseudomonadota</taxon>
        <taxon>Betaproteobacteria</taxon>
        <taxon>Burkholderiales</taxon>
        <taxon>Burkholderiaceae</taxon>
        <taxon>Paraburkholderia</taxon>
    </lineage>
</organism>
<gene>
    <name evidence="1" type="ORF">FSO04_38445</name>
</gene>
<sequence length="267" mass="29234">MNDHGDRTRRGLGDQDLRPLSAFADDELSATEHAIMLVRLTTNPWAAERVADYRAQKAALTALFGDPLHGARCIVVRHRAPWWQQAGVAASWMAMGMALGSAPGWMSANFTADPPVFAERADIAYAVYAPEQRHPVEVAAPQRDHLVDWLSRRLGQRLSVPSLREYGYSLIGGRLLPGESGPAAQFMYQNTAGARLTMYVAVVPKDATAFRLFRDGNRSTFYWESQGTGCALTGLVPEVQLRSMAIDACSMLGRPFRSRGTSGGLNP</sequence>
<reference evidence="1 2" key="1">
    <citation type="journal article" date="2020" name="Int. J. Syst. Evol. Microbiol.">
        <title>Paraburkholderia madseniana sp. nov., a phenolic acid-degrading bacterium isolated from acidic forest soil.</title>
        <authorList>
            <person name="Wilhelm R.C."/>
            <person name="Murphy S.J.L."/>
            <person name="Feriancek N.M."/>
            <person name="Karasz D.C."/>
            <person name="DeRito C.M."/>
            <person name="Newman J.D."/>
            <person name="Buckley D.H."/>
        </authorList>
    </citation>
    <scope>NUCLEOTIDE SEQUENCE [LARGE SCALE GENOMIC DNA]</scope>
    <source>
        <strain evidence="1 2">RP11</strain>
    </source>
</reference>
<dbReference type="RefSeq" id="WP_154566683.1">
    <property type="nucleotide sequence ID" value="NZ_VOSW01000116.1"/>
</dbReference>